<accession>A0AAV4JW15</accession>
<gene>
    <name evidence="2" type="ORF">ElyMa_003433100</name>
</gene>
<dbReference type="PANTHER" id="PTHR47027:SF8">
    <property type="entry name" value="RIBONUCLEASE H"/>
    <property type="match status" value="1"/>
</dbReference>
<organism evidence="2 3">
    <name type="scientific">Elysia marginata</name>
    <dbReference type="NCBI Taxonomy" id="1093978"/>
    <lineage>
        <taxon>Eukaryota</taxon>
        <taxon>Metazoa</taxon>
        <taxon>Spiralia</taxon>
        <taxon>Lophotrochozoa</taxon>
        <taxon>Mollusca</taxon>
        <taxon>Gastropoda</taxon>
        <taxon>Heterobranchia</taxon>
        <taxon>Euthyneura</taxon>
        <taxon>Panpulmonata</taxon>
        <taxon>Sacoglossa</taxon>
        <taxon>Placobranchoidea</taxon>
        <taxon>Plakobranchidae</taxon>
        <taxon>Elysia</taxon>
    </lineage>
</organism>
<proteinExistence type="predicted"/>
<keyword evidence="3" id="KW-1185">Reference proteome</keyword>
<reference evidence="2 3" key="1">
    <citation type="journal article" date="2021" name="Elife">
        <title>Chloroplast acquisition without the gene transfer in kleptoplastic sea slugs, Plakobranchus ocellatus.</title>
        <authorList>
            <person name="Maeda T."/>
            <person name="Takahashi S."/>
            <person name="Yoshida T."/>
            <person name="Shimamura S."/>
            <person name="Takaki Y."/>
            <person name="Nagai Y."/>
            <person name="Toyoda A."/>
            <person name="Suzuki Y."/>
            <person name="Arimoto A."/>
            <person name="Ishii H."/>
            <person name="Satoh N."/>
            <person name="Nishiyama T."/>
            <person name="Hasebe M."/>
            <person name="Maruyama T."/>
            <person name="Minagawa J."/>
            <person name="Obokata J."/>
            <person name="Shigenobu S."/>
        </authorList>
    </citation>
    <scope>NUCLEOTIDE SEQUENCE [LARGE SCALE GENOMIC DNA]</scope>
</reference>
<dbReference type="InterPro" id="IPR000477">
    <property type="entry name" value="RT_dom"/>
</dbReference>
<evidence type="ECO:0000313" key="2">
    <source>
        <dbReference type="EMBL" id="GFS25107.1"/>
    </source>
</evidence>
<feature type="domain" description="Reverse transcriptase" evidence="1">
    <location>
        <begin position="9"/>
        <end position="95"/>
    </location>
</feature>
<comment type="caution">
    <text evidence="2">The sequence shown here is derived from an EMBL/GenBank/DDBJ whole genome shotgun (WGS) entry which is preliminary data.</text>
</comment>
<sequence>MRWTVEHCEYFNVSKEVRQGCKLSPQLFSLCTEEIIRVADIGDRGVKIGGRILPDLRYTDDTAITMGDTTGSRRLLYRVNSSGKVESVELNAKKKSCI</sequence>
<dbReference type="AlphaFoldDB" id="A0AAV4JW15"/>
<evidence type="ECO:0000313" key="3">
    <source>
        <dbReference type="Proteomes" id="UP000762676"/>
    </source>
</evidence>
<dbReference type="EMBL" id="BMAT01007045">
    <property type="protein sequence ID" value="GFS25107.1"/>
    <property type="molecule type" value="Genomic_DNA"/>
</dbReference>
<dbReference type="Pfam" id="PF00078">
    <property type="entry name" value="RVT_1"/>
    <property type="match status" value="1"/>
</dbReference>
<name>A0AAV4JW15_9GAST</name>
<dbReference type="Proteomes" id="UP000762676">
    <property type="component" value="Unassembled WGS sequence"/>
</dbReference>
<protein>
    <recommendedName>
        <fullName evidence="1">Reverse transcriptase domain-containing protein</fullName>
    </recommendedName>
</protein>
<evidence type="ECO:0000259" key="1">
    <source>
        <dbReference type="Pfam" id="PF00078"/>
    </source>
</evidence>
<dbReference type="PANTHER" id="PTHR47027">
    <property type="entry name" value="REVERSE TRANSCRIPTASE DOMAIN-CONTAINING PROTEIN"/>
    <property type="match status" value="1"/>
</dbReference>